<accession>A0A8H2VVU4</accession>
<keyword evidence="4" id="KW-0843">Virulence</keyword>
<name>A0A8H2VVU4_9HELO</name>
<dbReference type="InterPro" id="IPR036396">
    <property type="entry name" value="Cyt_P450_sf"/>
</dbReference>
<dbReference type="GO" id="GO:0020037">
    <property type="term" value="F:heme binding"/>
    <property type="evidence" value="ECO:0007669"/>
    <property type="project" value="InterPro"/>
</dbReference>
<gene>
    <name evidence="6" type="ORF">SCLTRI_LOCUS4805</name>
</gene>
<dbReference type="EMBL" id="CAJHIA010000013">
    <property type="protein sequence ID" value="CAD6445013.1"/>
    <property type="molecule type" value="Genomic_DNA"/>
</dbReference>
<evidence type="ECO:0000313" key="6">
    <source>
        <dbReference type="EMBL" id="CAD6445013.1"/>
    </source>
</evidence>
<dbReference type="PANTHER" id="PTHR24305:SF199">
    <property type="entry name" value="P450, PUTATIVE (EUROFUNG)-RELATED"/>
    <property type="match status" value="1"/>
</dbReference>
<dbReference type="SUPFAM" id="SSF48264">
    <property type="entry name" value="Cytochrome P450"/>
    <property type="match status" value="1"/>
</dbReference>
<protein>
    <submittedName>
        <fullName evidence="6">0d1a82da-c749-4a9f-8809-8d4678e8d6f1</fullName>
    </submittedName>
</protein>
<keyword evidence="3 5" id="KW-0408">Iron</keyword>
<dbReference type="InterPro" id="IPR050121">
    <property type="entry name" value="Cytochrome_P450_monoxygenase"/>
</dbReference>
<dbReference type="GO" id="GO:0005506">
    <property type="term" value="F:iron ion binding"/>
    <property type="evidence" value="ECO:0007669"/>
    <property type="project" value="InterPro"/>
</dbReference>
<keyword evidence="5" id="KW-0503">Monooxygenase</keyword>
<keyword evidence="5" id="KW-0560">Oxidoreductase</keyword>
<dbReference type="Gene3D" id="1.10.630.10">
    <property type="entry name" value="Cytochrome P450"/>
    <property type="match status" value="2"/>
</dbReference>
<sequence>MTIQIGPLDPLSGRYPWPIEDALLKYGDVVRIAPNELVFLTPQAFYDIYRPQEKRLEVFIKTDLQNRGEDVGGLIFEADPVKHREAARKPSPALSNRSIRAMEPVIHEHMDYFVERMKEFGDCDEGVRIVQWTNWLAMDLSTDLSWNEKMNQMKTYIKRLSTSQSNPRFQFIRHRYLGLQAVSPPPHPPIPLCTPNQASRLHDHSSGPMSDGFYSALFFLLEEPECCRILAKQIRGKFEKYEDISLEASNELPYLHAVLEESLRMLPQNNTGLPRLSPGAMLMDIMYQKECTSKPAFSPSLVIPAIFITPRDPVPSAGFHPLTVYTEQYMIKMLFSLGPRACLGREMTWMQEKLFGAQVVWMFDLVRIDEQDGNKEKMAQIEKRDLRGLEMLEKRLLHYGFLVKPEVRARFVVRG</sequence>
<dbReference type="InterPro" id="IPR001128">
    <property type="entry name" value="Cyt_P450"/>
</dbReference>
<dbReference type="GO" id="GO:0004497">
    <property type="term" value="F:monooxygenase activity"/>
    <property type="evidence" value="ECO:0007669"/>
    <property type="project" value="UniProtKB-KW"/>
</dbReference>
<comment type="similarity">
    <text evidence="5">Belongs to the cytochrome P450 family.</text>
</comment>
<organism evidence="6 7">
    <name type="scientific">Sclerotinia trifoliorum</name>
    <dbReference type="NCBI Taxonomy" id="28548"/>
    <lineage>
        <taxon>Eukaryota</taxon>
        <taxon>Fungi</taxon>
        <taxon>Dikarya</taxon>
        <taxon>Ascomycota</taxon>
        <taxon>Pezizomycotina</taxon>
        <taxon>Leotiomycetes</taxon>
        <taxon>Helotiales</taxon>
        <taxon>Sclerotiniaceae</taxon>
        <taxon>Sclerotinia</taxon>
    </lineage>
</organism>
<comment type="cofactor">
    <cofactor evidence="1">
        <name>heme</name>
        <dbReference type="ChEBI" id="CHEBI:30413"/>
    </cofactor>
</comment>
<evidence type="ECO:0000256" key="5">
    <source>
        <dbReference type="RuleBase" id="RU000461"/>
    </source>
</evidence>
<keyword evidence="5" id="KW-0349">Heme</keyword>
<dbReference type="Proteomes" id="UP000624404">
    <property type="component" value="Unassembled WGS sequence"/>
</dbReference>
<dbReference type="InterPro" id="IPR017972">
    <property type="entry name" value="Cyt_P450_CS"/>
</dbReference>
<evidence type="ECO:0000256" key="2">
    <source>
        <dbReference type="ARBA" id="ARBA00022723"/>
    </source>
</evidence>
<dbReference type="Pfam" id="PF00067">
    <property type="entry name" value="p450"/>
    <property type="match status" value="1"/>
</dbReference>
<dbReference type="GO" id="GO:0016705">
    <property type="term" value="F:oxidoreductase activity, acting on paired donors, with incorporation or reduction of molecular oxygen"/>
    <property type="evidence" value="ECO:0007669"/>
    <property type="project" value="InterPro"/>
</dbReference>
<comment type="caution">
    <text evidence="6">The sequence shown here is derived from an EMBL/GenBank/DDBJ whole genome shotgun (WGS) entry which is preliminary data.</text>
</comment>
<evidence type="ECO:0000313" key="7">
    <source>
        <dbReference type="Proteomes" id="UP000624404"/>
    </source>
</evidence>
<proteinExistence type="inferred from homology"/>
<reference evidence="6" key="1">
    <citation type="submission" date="2020-10" db="EMBL/GenBank/DDBJ databases">
        <authorList>
            <person name="Kusch S."/>
        </authorList>
    </citation>
    <scope>NUCLEOTIDE SEQUENCE</scope>
    <source>
        <strain evidence="6">SwB9</strain>
    </source>
</reference>
<evidence type="ECO:0000256" key="4">
    <source>
        <dbReference type="ARBA" id="ARBA00023026"/>
    </source>
</evidence>
<keyword evidence="2 5" id="KW-0479">Metal-binding</keyword>
<keyword evidence="7" id="KW-1185">Reference proteome</keyword>
<dbReference type="PANTHER" id="PTHR24305">
    <property type="entry name" value="CYTOCHROME P450"/>
    <property type="match status" value="1"/>
</dbReference>
<dbReference type="OrthoDB" id="1470350at2759"/>
<evidence type="ECO:0000256" key="1">
    <source>
        <dbReference type="ARBA" id="ARBA00001971"/>
    </source>
</evidence>
<dbReference type="PROSITE" id="PS00086">
    <property type="entry name" value="CYTOCHROME_P450"/>
    <property type="match status" value="1"/>
</dbReference>
<dbReference type="AlphaFoldDB" id="A0A8H2VVU4"/>
<evidence type="ECO:0000256" key="3">
    <source>
        <dbReference type="ARBA" id="ARBA00023004"/>
    </source>
</evidence>